<feature type="transmembrane region" description="Helical" evidence="1">
    <location>
        <begin position="63"/>
        <end position="83"/>
    </location>
</feature>
<dbReference type="InterPro" id="IPR010266">
    <property type="entry name" value="NnrS"/>
</dbReference>
<feature type="transmembrane region" description="Helical" evidence="1">
    <location>
        <begin position="256"/>
        <end position="274"/>
    </location>
</feature>
<feature type="transmembrane region" description="Helical" evidence="1">
    <location>
        <begin position="120"/>
        <end position="141"/>
    </location>
</feature>
<feature type="transmembrane region" description="Helical" evidence="1">
    <location>
        <begin position="153"/>
        <end position="171"/>
    </location>
</feature>
<feature type="transmembrane region" description="Helical" evidence="1">
    <location>
        <begin position="231"/>
        <end position="250"/>
    </location>
</feature>
<feature type="transmembrane region" description="Helical" evidence="1">
    <location>
        <begin position="380"/>
        <end position="403"/>
    </location>
</feature>
<feature type="transmembrane region" description="Helical" evidence="1">
    <location>
        <begin position="95"/>
        <end position="114"/>
    </location>
</feature>
<feature type="transmembrane region" description="Helical" evidence="1">
    <location>
        <begin position="286"/>
        <end position="311"/>
    </location>
</feature>
<accession>A0A378Q5N7</accession>
<keyword evidence="1" id="KW-0812">Transmembrane</keyword>
<name>A0A378Q5N7_9GAMM</name>
<sequence>MQQIQLPSKRPTSPHPVLNLGFRVFFLSAAVFAMLTMAAWAYLLSKNSMSFGAHQLLPAFWHGHELVFGYSLAVIAGFLLTAVKTWTNQPMPFGWRLLAIWLCWALARVVYLFNGLAINGWLRVACAADIAFWLSVTVAVVKPIWMTKQKRQIGIVAKLLLLLLAQVWFYIAVFHEVWQGVQLSLWAALYVIIGIVLTMARRVMPMFIQNGIAAGGKVVLKAKNSDVLDKISLIGLFGFMLSDVLLAGVWNLTWANWLVGAFAAIIAIANALRLKNWYLPGLWQRPMVWSLWISLLGMVIGFALFAVLPLGLVGHSLAMHTVALAGIGMMTLSMMARVALGHTGRSVHQPLNGISLAFGAMVAAWAFRAILPLALPNDAYLISVGIAQGLWILAFVGFIVLYAKILWSPRTDGLFG</sequence>
<evidence type="ECO:0000313" key="2">
    <source>
        <dbReference type="EMBL" id="STY95982.1"/>
    </source>
</evidence>
<dbReference type="Proteomes" id="UP000255193">
    <property type="component" value="Unassembled WGS sequence"/>
</dbReference>
<keyword evidence="1" id="KW-0472">Membrane</keyword>
<feature type="transmembrane region" description="Helical" evidence="1">
    <location>
        <begin position="183"/>
        <end position="200"/>
    </location>
</feature>
<evidence type="ECO:0000313" key="3">
    <source>
        <dbReference type="Proteomes" id="UP000255193"/>
    </source>
</evidence>
<dbReference type="EMBL" id="UGQA01000001">
    <property type="protein sequence ID" value="STY95982.1"/>
    <property type="molecule type" value="Genomic_DNA"/>
</dbReference>
<feature type="transmembrane region" description="Helical" evidence="1">
    <location>
        <begin position="20"/>
        <end position="43"/>
    </location>
</feature>
<dbReference type="RefSeq" id="WP_067059348.1">
    <property type="nucleotide sequence ID" value="NZ_MXAO01000090.1"/>
</dbReference>
<evidence type="ECO:0000256" key="1">
    <source>
        <dbReference type="SAM" id="Phobius"/>
    </source>
</evidence>
<feature type="transmembrane region" description="Helical" evidence="1">
    <location>
        <begin position="317"/>
        <end position="339"/>
    </location>
</feature>
<keyword evidence="1" id="KW-1133">Transmembrane helix</keyword>
<organism evidence="2 3">
    <name type="scientific">Faucicola atlantae</name>
    <dbReference type="NCBI Taxonomy" id="34059"/>
    <lineage>
        <taxon>Bacteria</taxon>
        <taxon>Pseudomonadati</taxon>
        <taxon>Pseudomonadota</taxon>
        <taxon>Gammaproteobacteria</taxon>
        <taxon>Moraxellales</taxon>
        <taxon>Moraxellaceae</taxon>
        <taxon>Faucicola</taxon>
    </lineage>
</organism>
<proteinExistence type="predicted"/>
<gene>
    <name evidence="2" type="ORF">NCTC11091_01792</name>
</gene>
<dbReference type="Pfam" id="PF05940">
    <property type="entry name" value="NnrS"/>
    <property type="match status" value="1"/>
</dbReference>
<reference evidence="2 3" key="1">
    <citation type="submission" date="2018-06" db="EMBL/GenBank/DDBJ databases">
        <authorList>
            <consortium name="Pathogen Informatics"/>
            <person name="Doyle S."/>
        </authorList>
    </citation>
    <scope>NUCLEOTIDE SEQUENCE [LARGE SCALE GENOMIC DNA]</scope>
    <source>
        <strain evidence="2 3">NCTC11091</strain>
    </source>
</reference>
<protein>
    <submittedName>
        <fullName evidence="2">NnrS protein</fullName>
    </submittedName>
</protein>
<dbReference type="AlphaFoldDB" id="A0A378Q5N7"/>
<feature type="transmembrane region" description="Helical" evidence="1">
    <location>
        <begin position="351"/>
        <end position="374"/>
    </location>
</feature>